<evidence type="ECO:0000256" key="3">
    <source>
        <dbReference type="ARBA" id="ARBA00023172"/>
    </source>
</evidence>
<evidence type="ECO:0000313" key="7">
    <source>
        <dbReference type="EMBL" id="ABP56446.1"/>
    </source>
</evidence>
<dbReference type="Proteomes" id="UP000000235">
    <property type="component" value="Chromosome"/>
</dbReference>
<dbReference type="EMBL" id="CP000667">
    <property type="protein sequence ID" value="ABP56446.1"/>
    <property type="molecule type" value="Genomic_DNA"/>
</dbReference>
<dbReference type="InterPro" id="IPR044068">
    <property type="entry name" value="CB"/>
</dbReference>
<comment type="similarity">
    <text evidence="1">Belongs to the 'phage' integrase family.</text>
</comment>
<dbReference type="PANTHER" id="PTHR30349">
    <property type="entry name" value="PHAGE INTEGRASE-RELATED"/>
    <property type="match status" value="1"/>
</dbReference>
<dbReference type="InterPro" id="IPR011010">
    <property type="entry name" value="DNA_brk_join_enz"/>
</dbReference>
<organism evidence="7 8">
    <name type="scientific">Salinispora tropica (strain ATCC BAA-916 / DSM 44818 / JCM 13857 / NBRC 105044 / CNB-440)</name>
    <dbReference type="NCBI Taxonomy" id="369723"/>
    <lineage>
        <taxon>Bacteria</taxon>
        <taxon>Bacillati</taxon>
        <taxon>Actinomycetota</taxon>
        <taxon>Actinomycetes</taxon>
        <taxon>Micromonosporales</taxon>
        <taxon>Micromonosporaceae</taxon>
        <taxon>Salinispora</taxon>
    </lineage>
</organism>
<dbReference type="GO" id="GO:0015074">
    <property type="term" value="P:DNA integration"/>
    <property type="evidence" value="ECO:0007669"/>
    <property type="project" value="InterPro"/>
</dbReference>
<evidence type="ECO:0000256" key="4">
    <source>
        <dbReference type="PROSITE-ProRule" id="PRU01248"/>
    </source>
</evidence>
<proteinExistence type="inferred from homology"/>
<evidence type="ECO:0000259" key="5">
    <source>
        <dbReference type="PROSITE" id="PS51898"/>
    </source>
</evidence>
<dbReference type="HOGENOM" id="CLU_027562_17_1_11"/>
<dbReference type="PROSITE" id="PS51900">
    <property type="entry name" value="CB"/>
    <property type="match status" value="1"/>
</dbReference>
<dbReference type="AlphaFoldDB" id="A4XBY9"/>
<dbReference type="InterPro" id="IPR050090">
    <property type="entry name" value="Tyrosine_recombinase_XerCD"/>
</dbReference>
<dbReference type="eggNOG" id="COG0582">
    <property type="taxonomic scope" value="Bacteria"/>
</dbReference>
<dbReference type="PROSITE" id="PS51898">
    <property type="entry name" value="TYR_RECOMBINASE"/>
    <property type="match status" value="1"/>
</dbReference>
<name>A4XBY9_SALTO</name>
<dbReference type="Pfam" id="PF00589">
    <property type="entry name" value="Phage_integrase"/>
    <property type="match status" value="1"/>
</dbReference>
<evidence type="ECO:0000313" key="8">
    <source>
        <dbReference type="Proteomes" id="UP000000235"/>
    </source>
</evidence>
<dbReference type="Gene3D" id="1.10.150.130">
    <property type="match status" value="1"/>
</dbReference>
<dbReference type="GO" id="GO:0006310">
    <property type="term" value="P:DNA recombination"/>
    <property type="evidence" value="ECO:0007669"/>
    <property type="project" value="UniProtKB-KW"/>
</dbReference>
<evidence type="ECO:0000256" key="1">
    <source>
        <dbReference type="ARBA" id="ARBA00008857"/>
    </source>
</evidence>
<sequence>MPSKTGRPGFSYRGISVTWSDQRKRYEGKVTVGKRADGRYDRKSVYGKTSDAIKADIRKLQEKADRKIPIAAGRTPTVRKWFTEWLTELHATLERPLAPRTVDAYLSACMTWIFPAIGDVAIDELTAANLDALYSKMRPHVAPTYLLKVHAIIRRGLKIAMARDLVHRNVAAIRGNPGSTKGRRKKPLTVEQARCLITAIERRPTALRWKVGLSIGPRQGEALGLTWPCVDLDAGAIAKDWQLQRLKWRHGCPDPVKCAAQFCRRENCQPSWAHGCTDPGRCYQQPFRCPARTPGDRCPRHHRPCPKPCPPGCTRHATRCPQRRDGGLRLTRPKTWLASDDDEVATDLVLLPATLAAELREHKRQQSGLKQRLGKEYKDEGLVFCQPNGRPVDPRADLDDWYQILAEAGLPRAGSHVARHTAATMLLDAGLDISAVQQAMGWRDIRTARRYAAPSLGQAKRAAEAAETALFRPVSDLAEHRARKSAG</sequence>
<dbReference type="KEGG" id="stp:Strop_4016"/>
<reference evidence="8" key="1">
    <citation type="journal article" date="2007" name="Proc. Natl. Acad. Sci. U.S.A.">
        <title>Genome sequencing reveals complex secondary metabolome in the marine actinomycete Salinispora tropica.</title>
        <authorList>
            <person name="Udwary D.W."/>
            <person name="Zeigler L."/>
            <person name="Asolkar R.N."/>
            <person name="Singan V."/>
            <person name="Lapidus A."/>
            <person name="Fenical W."/>
            <person name="Jensen P.R."/>
            <person name="Moore B.S."/>
        </authorList>
    </citation>
    <scope>NUCLEOTIDE SEQUENCE [LARGE SCALE GENOMIC DNA]</scope>
    <source>
        <strain evidence="8">ATCC BAA-916 / DSM 44818 / CNB-440</strain>
    </source>
</reference>
<dbReference type="GO" id="GO:0003677">
    <property type="term" value="F:DNA binding"/>
    <property type="evidence" value="ECO:0007669"/>
    <property type="project" value="UniProtKB-UniRule"/>
</dbReference>
<dbReference type="CDD" id="cd00397">
    <property type="entry name" value="DNA_BRE_C"/>
    <property type="match status" value="1"/>
</dbReference>
<dbReference type="InterPro" id="IPR010998">
    <property type="entry name" value="Integrase_recombinase_N"/>
</dbReference>
<gene>
    <name evidence="7" type="ordered locus">Strop_4016</name>
</gene>
<protein>
    <submittedName>
        <fullName evidence="7">Phage integrase family protein</fullName>
    </submittedName>
</protein>
<dbReference type="InterPro" id="IPR013762">
    <property type="entry name" value="Integrase-like_cat_sf"/>
</dbReference>
<keyword evidence="2 4" id="KW-0238">DNA-binding</keyword>
<evidence type="ECO:0000256" key="2">
    <source>
        <dbReference type="ARBA" id="ARBA00023125"/>
    </source>
</evidence>
<feature type="domain" description="Core-binding (CB)" evidence="6">
    <location>
        <begin position="76"/>
        <end position="161"/>
    </location>
</feature>
<evidence type="ECO:0000259" key="6">
    <source>
        <dbReference type="PROSITE" id="PS51900"/>
    </source>
</evidence>
<keyword evidence="8" id="KW-1185">Reference proteome</keyword>
<accession>A4XBY9</accession>
<dbReference type="Gene3D" id="1.10.443.10">
    <property type="entry name" value="Intergrase catalytic core"/>
    <property type="match status" value="2"/>
</dbReference>
<dbReference type="STRING" id="369723.Strop_4016"/>
<keyword evidence="3" id="KW-0233">DNA recombination</keyword>
<dbReference type="SUPFAM" id="SSF56349">
    <property type="entry name" value="DNA breaking-rejoining enzymes"/>
    <property type="match status" value="2"/>
</dbReference>
<dbReference type="PANTHER" id="PTHR30349:SF64">
    <property type="entry name" value="PROPHAGE INTEGRASE INTD-RELATED"/>
    <property type="match status" value="1"/>
</dbReference>
<dbReference type="InterPro" id="IPR002104">
    <property type="entry name" value="Integrase_catalytic"/>
</dbReference>
<feature type="domain" description="Tyr recombinase" evidence="5">
    <location>
        <begin position="183"/>
        <end position="467"/>
    </location>
</feature>